<feature type="region of interest" description="Disordered" evidence="1">
    <location>
        <begin position="272"/>
        <end position="302"/>
    </location>
</feature>
<feature type="compositionally biased region" description="Polar residues" evidence="1">
    <location>
        <begin position="485"/>
        <end position="497"/>
    </location>
</feature>
<evidence type="ECO:0000313" key="2">
    <source>
        <dbReference type="EMBL" id="MBC5722404.1"/>
    </source>
</evidence>
<dbReference type="RefSeq" id="WP_186852547.1">
    <property type="nucleotide sequence ID" value="NZ_JACOPO010000003.1"/>
</dbReference>
<organism evidence="2 3">
    <name type="scientific">Flintibacter hominis</name>
    <dbReference type="NCBI Taxonomy" id="2763048"/>
    <lineage>
        <taxon>Bacteria</taxon>
        <taxon>Bacillati</taxon>
        <taxon>Bacillota</taxon>
        <taxon>Clostridia</taxon>
        <taxon>Eubacteriales</taxon>
        <taxon>Flintibacter</taxon>
    </lineage>
</organism>
<gene>
    <name evidence="2" type="ORF">H8S11_06225</name>
</gene>
<reference evidence="2" key="1">
    <citation type="submission" date="2020-08" db="EMBL/GenBank/DDBJ databases">
        <title>Genome public.</title>
        <authorList>
            <person name="Liu C."/>
            <person name="Sun Q."/>
        </authorList>
    </citation>
    <scope>NUCLEOTIDE SEQUENCE</scope>
    <source>
        <strain evidence="2">NSJ-23</strain>
    </source>
</reference>
<name>A0A8J6J1H9_9FIRM</name>
<feature type="region of interest" description="Disordered" evidence="1">
    <location>
        <begin position="442"/>
        <end position="513"/>
    </location>
</feature>
<accession>A0A8J6J1H9</accession>
<sequence>MNKDLFCSMQRKLIPSQQAVDQLKERLVQSAPAGRQPIPWKYGALAACAALLIAAYPIYHTLSPTLHPVLDGGQGGYGTYEIANEDAYGEIGTELPRLNIWDTQAPSQASAHSYAAGEGVNREVTQSDLETLLGGFIPQVLGWEGFDQLSGMLAFGPGHGDPLDTLFYGHFYADCDWGKLTLMVGGLGTKVSPDAIGRPEGYPGDALTVIEGIEVLAARFTDLDGTNYGEVSFTTRDGYSVFYAVNTPSPEQTEELLARLVQLAVLEDGLSPEALAPDPDAYAQGRGETDPMESKDAAAPPPLAGVSAWQSQPWFGGYYYDNDTGRYVIVQVEGQPLPDLDFGNAVFVPGKYSYTCLSGLMDQLNELVRTDPVCKAVMSGWWINEIDNRIDLTITEEDPHLLAILAQLDPEGDAIQVSLGGFAATDEDVSVSYQVLPSALPGSLRDGDPAGCPTSEEPIVIEPTEPQDGGEVSQPAREDLAQEPFCNQTASSYSGSIPSGARAANTGSYEPQA</sequence>
<protein>
    <submittedName>
        <fullName evidence="2">Uncharacterized protein</fullName>
    </submittedName>
</protein>
<dbReference type="Proteomes" id="UP000628736">
    <property type="component" value="Unassembled WGS sequence"/>
</dbReference>
<keyword evidence="3" id="KW-1185">Reference proteome</keyword>
<feature type="compositionally biased region" description="Basic and acidic residues" evidence="1">
    <location>
        <begin position="287"/>
        <end position="296"/>
    </location>
</feature>
<dbReference type="EMBL" id="JACOPO010000003">
    <property type="protein sequence ID" value="MBC5722404.1"/>
    <property type="molecule type" value="Genomic_DNA"/>
</dbReference>
<evidence type="ECO:0000313" key="3">
    <source>
        <dbReference type="Proteomes" id="UP000628736"/>
    </source>
</evidence>
<evidence type="ECO:0000256" key="1">
    <source>
        <dbReference type="SAM" id="MobiDB-lite"/>
    </source>
</evidence>
<proteinExistence type="predicted"/>
<comment type="caution">
    <text evidence="2">The sequence shown here is derived from an EMBL/GenBank/DDBJ whole genome shotgun (WGS) entry which is preliminary data.</text>
</comment>
<dbReference type="AlphaFoldDB" id="A0A8J6J1H9"/>